<evidence type="ECO:0000256" key="4">
    <source>
        <dbReference type="SAM" id="MobiDB-lite"/>
    </source>
</evidence>
<feature type="domain" description="Laminin EGF-like" evidence="5">
    <location>
        <begin position="4"/>
        <end position="49"/>
    </location>
</feature>
<reference evidence="6 7" key="1">
    <citation type="submission" date="2021-06" db="EMBL/GenBank/DDBJ databases">
        <authorList>
            <person name="Palmer J.M."/>
        </authorList>
    </citation>
    <scope>NUCLEOTIDE SEQUENCE [LARGE SCALE GENOMIC DNA]</scope>
    <source>
        <strain evidence="6 7">GA_2019</strain>
        <tissue evidence="6">Muscle</tissue>
    </source>
</reference>
<dbReference type="Proteomes" id="UP001476798">
    <property type="component" value="Unassembled WGS sequence"/>
</dbReference>
<dbReference type="CDD" id="cd00055">
    <property type="entry name" value="EGF_Lam"/>
    <property type="match status" value="1"/>
</dbReference>
<evidence type="ECO:0000256" key="2">
    <source>
        <dbReference type="ARBA" id="ARBA00023292"/>
    </source>
</evidence>
<protein>
    <recommendedName>
        <fullName evidence="5">Laminin EGF-like domain-containing protein</fullName>
    </recommendedName>
</protein>
<gene>
    <name evidence="6" type="ORF">GOODEAATRI_000720</name>
</gene>
<keyword evidence="2 3" id="KW-0424">Laminin EGF-like domain</keyword>
<feature type="disulfide bond" evidence="3">
    <location>
        <begin position="4"/>
        <end position="16"/>
    </location>
</feature>
<dbReference type="PANTHER" id="PTHR10574:SF406">
    <property type="entry name" value="LAMININ SUBUNIT ALPHA 5"/>
    <property type="match status" value="1"/>
</dbReference>
<evidence type="ECO:0000313" key="7">
    <source>
        <dbReference type="Proteomes" id="UP001476798"/>
    </source>
</evidence>
<dbReference type="EMBL" id="JAHRIO010000020">
    <property type="protein sequence ID" value="MEQ2157332.1"/>
    <property type="molecule type" value="Genomic_DNA"/>
</dbReference>
<dbReference type="PROSITE" id="PS01248">
    <property type="entry name" value="EGF_LAM_1"/>
    <property type="match status" value="1"/>
</dbReference>
<feature type="disulfide bond" evidence="3">
    <location>
        <begin position="6"/>
        <end position="23"/>
    </location>
</feature>
<evidence type="ECO:0000256" key="3">
    <source>
        <dbReference type="PROSITE-ProRule" id="PRU00460"/>
    </source>
</evidence>
<dbReference type="SUPFAM" id="SSF57196">
    <property type="entry name" value="EGF/Laminin"/>
    <property type="match status" value="1"/>
</dbReference>
<comment type="caution">
    <text evidence="6">The sequence shown here is derived from an EMBL/GenBank/DDBJ whole genome shotgun (WGS) entry which is preliminary data.</text>
</comment>
<keyword evidence="1 3" id="KW-1015">Disulfide bond</keyword>
<keyword evidence="7" id="KW-1185">Reference proteome</keyword>
<feature type="disulfide bond" evidence="3">
    <location>
        <begin position="25"/>
        <end position="34"/>
    </location>
</feature>
<sequence length="563" mass="62534">MSACQCSTEGSRYTSCDQATGQCACLPGVVGLRCDSCAHGSYGFPNCQECGAATCSKVSVSAVFTSRAQLVTGVNPCTGTSPLILLMDAPVGHKPHRYLLCMSAANGSNHCFLVSHADYLHHLKFEIEEGTMLDGRPVRFGYNLLEFADFSWRGYAQMSQIQTAVKLQIYVSEADVYLMRFILRYVNSEGVTSNGKITAYQANRRGSEQSKQIVFAPSVQPTFVNVPQNNFVEPFVLNPGTWTVIIEAEGILLILETCSFKVFLMYLSSCLLYTYLSLDSFPSISGNDANCRHDNHLPRPCPTEKVTLRHPDMAICSGLDISIELRGRLVSPGDYVLVVEYSSEEELPQTLTVAVNSPRAQMHRHQVTLLHCKFSFLCRVVAVDEQNRVAVFSLPADTEIQLSSEHASFFLHKVYLVPRDLFTMEYVEPKVHCITTHGQFSPESSSCVPSRFQTPSDSLVLKEGQSSSTQEEPAQASPAVAPPLSPSQRDESVWMAEVRPPFGADNNHHMHLDSLQARPTPPSVPTLTAAGTFWFQRTRSFWMLRITTSSSRCRYLQAERFGW</sequence>
<dbReference type="Pfam" id="PF00053">
    <property type="entry name" value="EGF_laminin"/>
    <property type="match status" value="1"/>
</dbReference>
<dbReference type="InterPro" id="IPR050440">
    <property type="entry name" value="Laminin/Netrin_ECM"/>
</dbReference>
<evidence type="ECO:0000313" key="6">
    <source>
        <dbReference type="EMBL" id="MEQ2157332.1"/>
    </source>
</evidence>
<dbReference type="Gene3D" id="2.10.25.10">
    <property type="entry name" value="Laminin"/>
    <property type="match status" value="1"/>
</dbReference>
<proteinExistence type="predicted"/>
<evidence type="ECO:0000256" key="1">
    <source>
        <dbReference type="ARBA" id="ARBA00023157"/>
    </source>
</evidence>
<accession>A0ABV0MGS9</accession>
<organism evidence="6 7">
    <name type="scientific">Goodea atripinnis</name>
    <dbReference type="NCBI Taxonomy" id="208336"/>
    <lineage>
        <taxon>Eukaryota</taxon>
        <taxon>Metazoa</taxon>
        <taxon>Chordata</taxon>
        <taxon>Craniata</taxon>
        <taxon>Vertebrata</taxon>
        <taxon>Euteleostomi</taxon>
        <taxon>Actinopterygii</taxon>
        <taxon>Neopterygii</taxon>
        <taxon>Teleostei</taxon>
        <taxon>Neoteleostei</taxon>
        <taxon>Acanthomorphata</taxon>
        <taxon>Ovalentaria</taxon>
        <taxon>Atherinomorphae</taxon>
        <taxon>Cyprinodontiformes</taxon>
        <taxon>Goodeidae</taxon>
        <taxon>Goodea</taxon>
    </lineage>
</organism>
<comment type="caution">
    <text evidence="3">Lacks conserved residue(s) required for the propagation of feature annotation.</text>
</comment>
<feature type="compositionally biased region" description="Polar residues" evidence="4">
    <location>
        <begin position="440"/>
        <end position="457"/>
    </location>
</feature>
<dbReference type="PROSITE" id="PS50027">
    <property type="entry name" value="EGF_LAM_2"/>
    <property type="match status" value="1"/>
</dbReference>
<dbReference type="SMART" id="SM00180">
    <property type="entry name" value="EGF_Lam"/>
    <property type="match status" value="1"/>
</dbReference>
<evidence type="ECO:0000259" key="5">
    <source>
        <dbReference type="PROSITE" id="PS50027"/>
    </source>
</evidence>
<name>A0ABV0MGS9_9TELE</name>
<dbReference type="PANTHER" id="PTHR10574">
    <property type="entry name" value="NETRIN/LAMININ-RELATED"/>
    <property type="match status" value="1"/>
</dbReference>
<feature type="region of interest" description="Disordered" evidence="4">
    <location>
        <begin position="440"/>
        <end position="490"/>
    </location>
</feature>
<dbReference type="InterPro" id="IPR002049">
    <property type="entry name" value="LE_dom"/>
</dbReference>